<keyword evidence="4" id="KW-1185">Reference proteome</keyword>
<dbReference type="Gene3D" id="1.10.10.10">
    <property type="entry name" value="Winged helix-like DNA-binding domain superfamily/Winged helix DNA-binding domain"/>
    <property type="match status" value="1"/>
</dbReference>
<evidence type="ECO:0000259" key="2">
    <source>
        <dbReference type="PROSITE" id="PS50987"/>
    </source>
</evidence>
<proteinExistence type="predicted"/>
<dbReference type="PRINTS" id="PR00778">
    <property type="entry name" value="HTHARSR"/>
</dbReference>
<organism evidence="3 4">
    <name type="scientific">Brevibacterium sandarakinum</name>
    <dbReference type="NCBI Taxonomy" id="629680"/>
    <lineage>
        <taxon>Bacteria</taxon>
        <taxon>Bacillati</taxon>
        <taxon>Actinomycetota</taxon>
        <taxon>Actinomycetes</taxon>
        <taxon>Micrococcales</taxon>
        <taxon>Brevibacteriaceae</taxon>
        <taxon>Brevibacterium</taxon>
    </lineage>
</organism>
<dbReference type="GO" id="GO:0003700">
    <property type="term" value="F:DNA-binding transcription factor activity"/>
    <property type="evidence" value="ECO:0007669"/>
    <property type="project" value="InterPro"/>
</dbReference>
<keyword evidence="3" id="KW-0238">DNA-binding</keyword>
<dbReference type="InterPro" id="IPR011991">
    <property type="entry name" value="ArsR-like_HTH"/>
</dbReference>
<dbReference type="InterPro" id="IPR001845">
    <property type="entry name" value="HTH_ArsR_DNA-bd_dom"/>
</dbReference>
<dbReference type="PANTHER" id="PTHR38600">
    <property type="entry name" value="TRANSCRIPTIONAL REGULATORY PROTEIN"/>
    <property type="match status" value="1"/>
</dbReference>
<evidence type="ECO:0000313" key="3">
    <source>
        <dbReference type="EMBL" id="SDS59621.1"/>
    </source>
</evidence>
<evidence type="ECO:0000313" key="4">
    <source>
        <dbReference type="Proteomes" id="UP000199700"/>
    </source>
</evidence>
<dbReference type="SUPFAM" id="SSF46785">
    <property type="entry name" value="Winged helix' DNA-binding domain"/>
    <property type="match status" value="1"/>
</dbReference>
<evidence type="ECO:0000256" key="1">
    <source>
        <dbReference type="SAM" id="MobiDB-lite"/>
    </source>
</evidence>
<dbReference type="SMART" id="SM00418">
    <property type="entry name" value="HTH_ARSR"/>
    <property type="match status" value="1"/>
</dbReference>
<dbReference type="Proteomes" id="UP000199700">
    <property type="component" value="Chromosome"/>
</dbReference>
<accession>A0A1H1THR9</accession>
<feature type="compositionally biased region" description="Gly residues" evidence="1">
    <location>
        <begin position="154"/>
        <end position="164"/>
    </location>
</feature>
<gene>
    <name evidence="3" type="ORF">SAMN04489751_2370</name>
</gene>
<dbReference type="STRING" id="629680.SAMN04489751_2370"/>
<dbReference type="InterPro" id="IPR036388">
    <property type="entry name" value="WH-like_DNA-bd_sf"/>
</dbReference>
<dbReference type="EMBL" id="LT629739">
    <property type="protein sequence ID" value="SDS59621.1"/>
    <property type="molecule type" value="Genomic_DNA"/>
</dbReference>
<dbReference type="PANTHER" id="PTHR38600:SF2">
    <property type="entry name" value="SLL0088 PROTEIN"/>
    <property type="match status" value="1"/>
</dbReference>
<dbReference type="PROSITE" id="PS50987">
    <property type="entry name" value="HTH_ARSR_2"/>
    <property type="match status" value="1"/>
</dbReference>
<reference evidence="3" key="1">
    <citation type="submission" date="2016-10" db="EMBL/GenBank/DDBJ databases">
        <authorList>
            <person name="Varghese N."/>
            <person name="Submissions S."/>
        </authorList>
    </citation>
    <scope>NUCLEOTIDE SEQUENCE [LARGE SCALE GENOMIC DNA]</scope>
    <source>
        <strain evidence="3">DSM 22082</strain>
    </source>
</reference>
<sequence length="172" mass="18703">MMPPDTDIREDTCSSVPIGEILSFMAKYSDQLDAVLTALADPTRRAVVHRLGRGSASVGELAEPLSISLPSFMKHVRTLESCGLIRTQKTGRVRTCVLNRDRLDLLHDWLAEQRRIWEASTDRLERFVTDGTVADSTDADDTARDDEIAHGAAAGNGGNGGNGGNIHSREES</sequence>
<dbReference type="NCBIfam" id="NF033788">
    <property type="entry name" value="HTH_metalloreg"/>
    <property type="match status" value="1"/>
</dbReference>
<protein>
    <submittedName>
        <fullName evidence="3">DNA-binding transcriptional regulator, ArsR family</fullName>
    </submittedName>
</protein>
<dbReference type="GO" id="GO:0003677">
    <property type="term" value="F:DNA binding"/>
    <property type="evidence" value="ECO:0007669"/>
    <property type="project" value="UniProtKB-KW"/>
</dbReference>
<dbReference type="CDD" id="cd00090">
    <property type="entry name" value="HTH_ARSR"/>
    <property type="match status" value="1"/>
</dbReference>
<feature type="region of interest" description="Disordered" evidence="1">
    <location>
        <begin position="134"/>
        <end position="172"/>
    </location>
</feature>
<dbReference type="AlphaFoldDB" id="A0A1H1THR9"/>
<dbReference type="Pfam" id="PF12840">
    <property type="entry name" value="HTH_20"/>
    <property type="match status" value="1"/>
</dbReference>
<name>A0A1H1THR9_BRESA</name>
<dbReference type="InterPro" id="IPR036390">
    <property type="entry name" value="WH_DNA-bd_sf"/>
</dbReference>
<feature type="domain" description="HTH arsR-type" evidence="2">
    <location>
        <begin position="24"/>
        <end position="118"/>
    </location>
</feature>